<comment type="caution">
    <text evidence="2">The sequence shown here is derived from an EMBL/GenBank/DDBJ whole genome shotgun (WGS) entry which is preliminary data.</text>
</comment>
<dbReference type="InterPro" id="IPR001279">
    <property type="entry name" value="Metallo-B-lactamas"/>
</dbReference>
<evidence type="ECO:0000313" key="2">
    <source>
        <dbReference type="EMBL" id="RBO99298.1"/>
    </source>
</evidence>
<evidence type="ECO:0000259" key="1">
    <source>
        <dbReference type="SMART" id="SM00849"/>
    </source>
</evidence>
<dbReference type="PANTHER" id="PTHR42663">
    <property type="entry name" value="HYDROLASE C777.06C-RELATED-RELATED"/>
    <property type="match status" value="1"/>
</dbReference>
<dbReference type="RefSeq" id="WP_113943121.1">
    <property type="nucleotide sequence ID" value="NZ_JBHEEG010000005.1"/>
</dbReference>
<evidence type="ECO:0000313" key="3">
    <source>
        <dbReference type="Proteomes" id="UP000252893"/>
    </source>
</evidence>
<name>A0A366ED22_9HYPH</name>
<dbReference type="EMBL" id="QNRH01000001">
    <property type="protein sequence ID" value="RBO99298.1"/>
    <property type="molecule type" value="Genomic_DNA"/>
</dbReference>
<reference evidence="2 3" key="1">
    <citation type="submission" date="2018-06" db="EMBL/GenBank/DDBJ databases">
        <title>Genomic Encyclopedia of Type Strains, Phase IV (KMG-IV): sequencing the most valuable type-strain genomes for metagenomic binning, comparative biology and taxonomic classification.</title>
        <authorList>
            <person name="Goeker M."/>
        </authorList>
    </citation>
    <scope>NUCLEOTIDE SEQUENCE [LARGE SCALE GENOMIC DNA]</scope>
    <source>
        <strain evidence="2 3">DSM 25619</strain>
    </source>
</reference>
<dbReference type="Proteomes" id="UP000252893">
    <property type="component" value="Unassembled WGS sequence"/>
</dbReference>
<sequence length="275" mass="30726">MSDFYRFTVLGCGSSPGVPRPNGDWGNCNPLNPKNRRRRASLMVERVSSAGTTRVVIDTGPDFRSQIIDGLEGKPDHHLDAVVYTHPHADHIHGIDDLRSFMLDNKKLMPIYANRFTLNRLYEAFGYCFATPYGSSYPPILRAHEITNTEDFSINGAGGAIRFQAMPLVHGDITSLGFRIGNVAYCSDVNAFPPETASSLENLDVLLIDALQYKTHPSHFSLDEALEWIARLKPCHAILTHMHVPLDYDEVRAALPENIEPAYDGLAFEWRAEAE</sequence>
<accession>A0A366ED22</accession>
<dbReference type="AlphaFoldDB" id="A0A366ED22"/>
<dbReference type="OrthoDB" id="9781189at2"/>
<dbReference type="SMART" id="SM00849">
    <property type="entry name" value="Lactamase_B"/>
    <property type="match status" value="1"/>
</dbReference>
<dbReference type="Pfam" id="PF12706">
    <property type="entry name" value="Lactamase_B_2"/>
    <property type="match status" value="1"/>
</dbReference>
<keyword evidence="3" id="KW-1185">Reference proteome</keyword>
<protein>
    <submittedName>
        <fullName evidence="2">Phosphoribosyl 1,2-cyclic phosphate phosphodiesterase</fullName>
    </submittedName>
</protein>
<dbReference type="InterPro" id="IPR036866">
    <property type="entry name" value="RibonucZ/Hydroxyglut_hydro"/>
</dbReference>
<dbReference type="PANTHER" id="PTHR42663:SF6">
    <property type="entry name" value="HYDROLASE C777.06C-RELATED"/>
    <property type="match status" value="1"/>
</dbReference>
<proteinExistence type="predicted"/>
<dbReference type="CDD" id="cd16279">
    <property type="entry name" value="metallo-hydrolase-like_MBL-fold"/>
    <property type="match status" value="1"/>
</dbReference>
<dbReference type="SUPFAM" id="SSF56281">
    <property type="entry name" value="Metallo-hydrolase/oxidoreductase"/>
    <property type="match status" value="1"/>
</dbReference>
<feature type="domain" description="Metallo-beta-lactamase" evidence="1">
    <location>
        <begin position="38"/>
        <end position="219"/>
    </location>
</feature>
<organism evidence="2 3">
    <name type="scientific">Pseudochrobactrum asaccharolyticum</name>
    <dbReference type="NCBI Taxonomy" id="354351"/>
    <lineage>
        <taxon>Bacteria</taxon>
        <taxon>Pseudomonadati</taxon>
        <taxon>Pseudomonadota</taxon>
        <taxon>Alphaproteobacteria</taxon>
        <taxon>Hyphomicrobiales</taxon>
        <taxon>Brucellaceae</taxon>
        <taxon>Pseudochrobactrum</taxon>
    </lineage>
</organism>
<dbReference type="Gene3D" id="3.60.15.10">
    <property type="entry name" value="Ribonuclease Z/Hydroxyacylglutathione hydrolase-like"/>
    <property type="match status" value="1"/>
</dbReference>
<gene>
    <name evidence="2" type="ORF">DFR47_101913</name>
</gene>